<dbReference type="Proteomes" id="UP000248044">
    <property type="component" value="Chromosome"/>
</dbReference>
<dbReference type="KEGG" id="abri:DFR85_15565"/>
<protein>
    <submittedName>
        <fullName evidence="1">Sulfur reduction protein DsrE</fullName>
    </submittedName>
</protein>
<accession>A0A2U9IIH6</accession>
<dbReference type="EMBL" id="CP029289">
    <property type="protein sequence ID" value="AWR95786.1"/>
    <property type="molecule type" value="Genomic_DNA"/>
</dbReference>
<dbReference type="InterPro" id="IPR027396">
    <property type="entry name" value="DsrEFH-like"/>
</dbReference>
<proteinExistence type="predicted"/>
<dbReference type="RefSeq" id="WP_110271664.1">
    <property type="nucleotide sequence ID" value="NZ_CP029289.2"/>
</dbReference>
<dbReference type="GeneID" id="36833603"/>
<organism evidence="1 2">
    <name type="scientific">Acidianus brierleyi</name>
    <dbReference type="NCBI Taxonomy" id="41673"/>
    <lineage>
        <taxon>Archaea</taxon>
        <taxon>Thermoproteota</taxon>
        <taxon>Thermoprotei</taxon>
        <taxon>Sulfolobales</taxon>
        <taxon>Sulfolobaceae</taxon>
        <taxon>Acidianus</taxon>
    </lineage>
</organism>
<dbReference type="SUPFAM" id="SSF75169">
    <property type="entry name" value="DsrEFH-like"/>
    <property type="match status" value="1"/>
</dbReference>
<sequence length="110" mass="12596">MKRVAYIVESSLGNYILGQMIVPQIEEDRHSVEVKGMFFIDNNVYLLMKGNPLAERLAKLNKEKGIYLQACDQCVYMRNLEGALIDEAKIGCFPDFYKAIINEVDFIITI</sequence>
<gene>
    <name evidence="1" type="ORF">DFR85_15565</name>
</gene>
<name>A0A2U9IIH6_9CREN</name>
<keyword evidence="2" id="KW-1185">Reference proteome</keyword>
<dbReference type="AlphaFoldDB" id="A0A2U9IIH6"/>
<evidence type="ECO:0000313" key="1">
    <source>
        <dbReference type="EMBL" id="AWR95786.1"/>
    </source>
</evidence>
<evidence type="ECO:0000313" key="2">
    <source>
        <dbReference type="Proteomes" id="UP000248044"/>
    </source>
</evidence>
<reference evidence="1 2" key="1">
    <citation type="submission" date="2018-05" db="EMBL/GenBank/DDBJ databases">
        <title>Complete Genome Sequences of Extremely Thermoacidophilic, Metal-Mobilizing Type-Strain Members of the Archaeal Family Sulfolobaceae: Acidianus brierleyi DSM-1651T, Acidianus sulfidivorans DSM-18786T, Metallosphaera hakonensis DSM-7519T, and Metallosphaera prunae DSM-10039T.</title>
        <authorList>
            <person name="Counts J.A."/>
            <person name="Kelly R.M."/>
        </authorList>
    </citation>
    <scope>NUCLEOTIDE SEQUENCE [LARGE SCALE GENOMIC DNA]</scope>
    <source>
        <strain evidence="1 2">DSM 1651</strain>
    </source>
</reference>